<keyword evidence="5" id="KW-0862">Zinc</keyword>
<feature type="transmembrane region" description="Helical" evidence="3">
    <location>
        <begin position="191"/>
        <end position="212"/>
    </location>
</feature>
<keyword evidence="3" id="KW-1133">Transmembrane helix</keyword>
<dbReference type="InterPro" id="IPR027383">
    <property type="entry name" value="Znf_put"/>
</dbReference>
<dbReference type="GO" id="GO:0008270">
    <property type="term" value="F:zinc ion binding"/>
    <property type="evidence" value="ECO:0007669"/>
    <property type="project" value="UniProtKB-KW"/>
</dbReference>
<keyword evidence="5" id="KW-0863">Zinc-finger</keyword>
<feature type="transmembrane region" description="Helical" evidence="3">
    <location>
        <begin position="94"/>
        <end position="116"/>
    </location>
</feature>
<dbReference type="EMBL" id="FRAR01000022">
    <property type="protein sequence ID" value="SHK73537.1"/>
    <property type="molecule type" value="Genomic_DNA"/>
</dbReference>
<evidence type="ECO:0000256" key="2">
    <source>
        <dbReference type="ARBA" id="ARBA00024438"/>
    </source>
</evidence>
<gene>
    <name evidence="5" type="ORF">SAMN02745123_02945</name>
</gene>
<dbReference type="Pfam" id="PF13490">
    <property type="entry name" value="zf-HC2"/>
    <property type="match status" value="1"/>
</dbReference>
<sequence length="225" mass="26263">MKECKWTHHDVTAYLDHQLSDLKEELLKQHLKTCNHCQQLREEYDELNHLLVQLPREPVPEDLTKNIMSTIQPLANLQKASIEETNQELSWWGFLLRGIPLLVSFSMIGVITWIIYLGQKYTWQETPLLVWQSITQMWNGFWSILHLAGNKFSQFFYTTWDTAFTLPERSTGPLLSKFNLLLTKATAYQKVIELTILAVVAWIIIALITAFISSRICFDHGEERI</sequence>
<dbReference type="InterPro" id="IPR041916">
    <property type="entry name" value="Anti_sigma_zinc_sf"/>
</dbReference>
<dbReference type="STRING" id="1121421.SAMN02745123_02945"/>
<name>A0A1M6UWB0_9FIRM</name>
<protein>
    <recommendedName>
        <fullName evidence="2">Anti-sigma-W factor RsiW</fullName>
    </recommendedName>
</protein>
<evidence type="ECO:0000256" key="3">
    <source>
        <dbReference type="SAM" id="Phobius"/>
    </source>
</evidence>
<keyword evidence="6" id="KW-1185">Reference proteome</keyword>
<organism evidence="5 6">
    <name type="scientific">Desulforamulus aeronauticus DSM 10349</name>
    <dbReference type="NCBI Taxonomy" id="1121421"/>
    <lineage>
        <taxon>Bacteria</taxon>
        <taxon>Bacillati</taxon>
        <taxon>Bacillota</taxon>
        <taxon>Clostridia</taxon>
        <taxon>Eubacteriales</taxon>
        <taxon>Peptococcaceae</taxon>
        <taxon>Desulforamulus</taxon>
    </lineage>
</organism>
<dbReference type="Proteomes" id="UP000183997">
    <property type="component" value="Unassembled WGS sequence"/>
</dbReference>
<keyword evidence="5" id="KW-0479">Metal-binding</keyword>
<dbReference type="Gene3D" id="1.10.10.1320">
    <property type="entry name" value="Anti-sigma factor, zinc-finger domain"/>
    <property type="match status" value="1"/>
</dbReference>
<proteinExistence type="inferred from homology"/>
<dbReference type="RefSeq" id="WP_072915856.1">
    <property type="nucleotide sequence ID" value="NZ_FRAR01000022.1"/>
</dbReference>
<evidence type="ECO:0000259" key="4">
    <source>
        <dbReference type="Pfam" id="PF13490"/>
    </source>
</evidence>
<evidence type="ECO:0000256" key="1">
    <source>
        <dbReference type="ARBA" id="ARBA00024353"/>
    </source>
</evidence>
<comment type="similarity">
    <text evidence="1">Belongs to the zinc-associated anti-sigma factor (ZAS) superfamily. Anti-sigma-W factor family.</text>
</comment>
<evidence type="ECO:0000313" key="6">
    <source>
        <dbReference type="Proteomes" id="UP000183997"/>
    </source>
</evidence>
<keyword evidence="3" id="KW-0472">Membrane</keyword>
<dbReference type="AlphaFoldDB" id="A0A1M6UWB0"/>
<reference evidence="6" key="1">
    <citation type="submission" date="2016-11" db="EMBL/GenBank/DDBJ databases">
        <authorList>
            <person name="Varghese N."/>
            <person name="Submissions S."/>
        </authorList>
    </citation>
    <scope>NUCLEOTIDE SEQUENCE [LARGE SCALE GENOMIC DNA]</scope>
    <source>
        <strain evidence="6">DSM 10349</strain>
    </source>
</reference>
<keyword evidence="3" id="KW-0812">Transmembrane</keyword>
<feature type="domain" description="Putative zinc-finger" evidence="4">
    <location>
        <begin position="4"/>
        <end position="38"/>
    </location>
</feature>
<evidence type="ECO:0000313" key="5">
    <source>
        <dbReference type="EMBL" id="SHK73537.1"/>
    </source>
</evidence>
<accession>A0A1M6UWB0</accession>